<dbReference type="PROSITE" id="PS01359">
    <property type="entry name" value="ZF_PHD_1"/>
    <property type="match status" value="1"/>
</dbReference>
<evidence type="ECO:0000313" key="16">
    <source>
        <dbReference type="Proteomes" id="UP000050795"/>
    </source>
</evidence>
<dbReference type="FunFam" id="3.30.40.10:FF:000138">
    <property type="entry name" value="CXXC-type zinc finger protein 1"/>
    <property type="match status" value="1"/>
</dbReference>
<proteinExistence type="predicted"/>
<evidence type="ECO:0000259" key="15">
    <source>
        <dbReference type="PROSITE" id="PS51058"/>
    </source>
</evidence>
<evidence type="ECO:0000256" key="1">
    <source>
        <dbReference type="ARBA" id="ARBA00004123"/>
    </source>
</evidence>
<dbReference type="Pfam" id="PF00628">
    <property type="entry name" value="PHD"/>
    <property type="match status" value="1"/>
</dbReference>
<evidence type="ECO:0000256" key="3">
    <source>
        <dbReference type="ARBA" id="ARBA00022723"/>
    </source>
</evidence>
<evidence type="ECO:0000256" key="4">
    <source>
        <dbReference type="ARBA" id="ARBA00022771"/>
    </source>
</evidence>
<dbReference type="PANTHER" id="PTHR46174">
    <property type="entry name" value="CXXC-TYPE ZINC FINGER PROTEIN 1"/>
    <property type="match status" value="1"/>
</dbReference>
<feature type="domain" description="PHD-type" evidence="14">
    <location>
        <begin position="24"/>
        <end position="74"/>
    </location>
</feature>
<feature type="compositionally biased region" description="Polar residues" evidence="13">
    <location>
        <begin position="318"/>
        <end position="333"/>
    </location>
</feature>
<feature type="region of interest" description="Disordered" evidence="13">
    <location>
        <begin position="83"/>
        <end position="195"/>
    </location>
</feature>
<protein>
    <recommendedName>
        <fullName evidence="10">CXXC-type zinc finger protein 1</fullName>
    </recommendedName>
    <alternativeName>
        <fullName evidence="11">PHD finger and CXXC domain-containing protein 1</fullName>
    </alternativeName>
</protein>
<dbReference type="InterPro" id="IPR002857">
    <property type="entry name" value="Znf_CXXC"/>
</dbReference>
<feature type="compositionally biased region" description="Polar residues" evidence="13">
    <location>
        <begin position="280"/>
        <end position="294"/>
    </location>
</feature>
<keyword evidence="8" id="KW-0804">Transcription</keyword>
<feature type="compositionally biased region" description="Low complexity" evidence="13">
    <location>
        <begin position="153"/>
        <end position="166"/>
    </location>
</feature>
<keyword evidence="4 12" id="KW-0863">Zinc-finger</keyword>
<dbReference type="GO" id="GO:0003677">
    <property type="term" value="F:DNA binding"/>
    <property type="evidence" value="ECO:0007669"/>
    <property type="project" value="UniProtKB-KW"/>
</dbReference>
<evidence type="ECO:0000256" key="12">
    <source>
        <dbReference type="PROSITE-ProRule" id="PRU00509"/>
    </source>
</evidence>
<keyword evidence="16" id="KW-1185">Reference proteome</keyword>
<feature type="domain" description="CXXC-type" evidence="15">
    <location>
        <begin position="207"/>
        <end position="255"/>
    </location>
</feature>
<dbReference type="CDD" id="cd15553">
    <property type="entry name" value="PHD_Cfp1"/>
    <property type="match status" value="1"/>
</dbReference>
<feature type="region of interest" description="Disordered" evidence="13">
    <location>
        <begin position="254"/>
        <end position="294"/>
    </location>
</feature>
<feature type="compositionally biased region" description="Basic and acidic residues" evidence="13">
    <location>
        <begin position="132"/>
        <end position="152"/>
    </location>
</feature>
<feature type="compositionally biased region" description="Low complexity" evidence="13">
    <location>
        <begin position="96"/>
        <end position="107"/>
    </location>
</feature>
<comment type="subcellular location">
    <subcellularLocation>
        <location evidence="1">Nucleus</location>
    </subcellularLocation>
</comment>
<name>A0AA85K5M4_TRIRE</name>
<dbReference type="InterPro" id="IPR037869">
    <property type="entry name" value="Spp1/CFP1"/>
</dbReference>
<keyword evidence="5" id="KW-0862">Zinc</keyword>
<dbReference type="SUPFAM" id="SSF57903">
    <property type="entry name" value="FYVE/PHD zinc finger"/>
    <property type="match status" value="1"/>
</dbReference>
<feature type="region of interest" description="Disordered" evidence="13">
    <location>
        <begin position="317"/>
        <end position="340"/>
    </location>
</feature>
<evidence type="ECO:0000256" key="11">
    <source>
        <dbReference type="ARBA" id="ARBA00081451"/>
    </source>
</evidence>
<evidence type="ECO:0000259" key="14">
    <source>
        <dbReference type="PROSITE" id="PS50016"/>
    </source>
</evidence>
<keyword evidence="2" id="KW-0597">Phosphoprotein</keyword>
<evidence type="ECO:0000313" key="17">
    <source>
        <dbReference type="WBParaSite" id="TREG1_74840.1"/>
    </source>
</evidence>
<reference evidence="16" key="1">
    <citation type="submission" date="2022-06" db="EMBL/GenBank/DDBJ databases">
        <authorList>
            <person name="Berger JAMES D."/>
            <person name="Berger JAMES D."/>
        </authorList>
    </citation>
    <scope>NUCLEOTIDE SEQUENCE [LARGE SCALE GENOMIC DNA]</scope>
</reference>
<dbReference type="InterPro" id="IPR019786">
    <property type="entry name" value="Zinc_finger_PHD-type_CS"/>
</dbReference>
<organism evidence="16 17">
    <name type="scientific">Trichobilharzia regenti</name>
    <name type="common">Nasal bird schistosome</name>
    <dbReference type="NCBI Taxonomy" id="157069"/>
    <lineage>
        <taxon>Eukaryota</taxon>
        <taxon>Metazoa</taxon>
        <taxon>Spiralia</taxon>
        <taxon>Lophotrochozoa</taxon>
        <taxon>Platyhelminthes</taxon>
        <taxon>Trematoda</taxon>
        <taxon>Digenea</taxon>
        <taxon>Strigeidida</taxon>
        <taxon>Schistosomatoidea</taxon>
        <taxon>Schistosomatidae</taxon>
        <taxon>Trichobilharzia</taxon>
    </lineage>
</organism>
<dbReference type="Proteomes" id="UP000050795">
    <property type="component" value="Unassembled WGS sequence"/>
</dbReference>
<keyword evidence="3" id="KW-0479">Metal-binding</keyword>
<evidence type="ECO:0000256" key="2">
    <source>
        <dbReference type="ARBA" id="ARBA00022553"/>
    </source>
</evidence>
<keyword evidence="9" id="KW-0539">Nucleus</keyword>
<dbReference type="InterPro" id="IPR001965">
    <property type="entry name" value="Znf_PHD"/>
</dbReference>
<keyword evidence="7" id="KW-0238">DNA-binding</keyword>
<reference evidence="17" key="2">
    <citation type="submission" date="2023-11" db="UniProtKB">
        <authorList>
            <consortium name="WormBaseParasite"/>
        </authorList>
    </citation>
    <scope>IDENTIFICATION</scope>
</reference>
<accession>A0AA85K5M4</accession>
<dbReference type="PROSITE" id="PS50016">
    <property type="entry name" value="ZF_PHD_2"/>
    <property type="match status" value="1"/>
</dbReference>
<feature type="compositionally biased region" description="Acidic residues" evidence="13">
    <location>
        <begin position="654"/>
        <end position="678"/>
    </location>
</feature>
<feature type="region of interest" description="Disordered" evidence="13">
    <location>
        <begin position="642"/>
        <end position="687"/>
    </location>
</feature>
<dbReference type="GO" id="GO:0008270">
    <property type="term" value="F:zinc ion binding"/>
    <property type="evidence" value="ECO:0007669"/>
    <property type="project" value="UniProtKB-KW"/>
</dbReference>
<evidence type="ECO:0000256" key="9">
    <source>
        <dbReference type="ARBA" id="ARBA00023242"/>
    </source>
</evidence>
<dbReference type="InterPro" id="IPR019787">
    <property type="entry name" value="Znf_PHD-finger"/>
</dbReference>
<dbReference type="AlphaFoldDB" id="A0AA85K5M4"/>
<evidence type="ECO:0000256" key="5">
    <source>
        <dbReference type="ARBA" id="ARBA00022833"/>
    </source>
</evidence>
<feature type="compositionally biased region" description="Low complexity" evidence="13">
    <location>
        <begin position="644"/>
        <end position="653"/>
    </location>
</feature>
<dbReference type="PANTHER" id="PTHR46174:SF1">
    <property type="entry name" value="CXXC-TYPE ZINC FINGER PROTEIN 1"/>
    <property type="match status" value="1"/>
</dbReference>
<dbReference type="GO" id="GO:0045893">
    <property type="term" value="P:positive regulation of DNA-templated transcription"/>
    <property type="evidence" value="ECO:0007669"/>
    <property type="project" value="TreeGrafter"/>
</dbReference>
<evidence type="ECO:0000256" key="13">
    <source>
        <dbReference type="SAM" id="MobiDB-lite"/>
    </source>
</evidence>
<dbReference type="GO" id="GO:0048188">
    <property type="term" value="C:Set1C/COMPASS complex"/>
    <property type="evidence" value="ECO:0007669"/>
    <property type="project" value="InterPro"/>
</dbReference>
<dbReference type="WBParaSite" id="TREG1_74840.1">
    <property type="protein sequence ID" value="TREG1_74840.1"/>
    <property type="gene ID" value="TREG1_74840"/>
</dbReference>
<dbReference type="InterPro" id="IPR011011">
    <property type="entry name" value="Znf_FYVE_PHD"/>
</dbReference>
<evidence type="ECO:0000256" key="6">
    <source>
        <dbReference type="ARBA" id="ARBA00023015"/>
    </source>
</evidence>
<evidence type="ECO:0000256" key="7">
    <source>
        <dbReference type="ARBA" id="ARBA00023125"/>
    </source>
</evidence>
<dbReference type="Pfam" id="PF02008">
    <property type="entry name" value="zf-CXXC"/>
    <property type="match status" value="1"/>
</dbReference>
<sequence length="882" mass="97294">MQKRRKSSSKKKSVSEDADEQTTEVYCVCRSSDIERFMIACDQCEEWYHGDCINVTPKQAEQIKTYFCPQCRCKNPSLEIEYKNTRSQRPKQNRQNSSPNNSFGSSGELPSPTKFVRGKRGSPDALVSSSEITDRKTLEERSSQSSGRDLRKSSSSSVNAASTTNSPAVSESLHPGHYNRGYWSREDQSTLDEDDVVPRAVSSKKVSVSPRPRPCGKCAGCTLQEDCGQCEYCRDRRKFGGPNKMRQKCRLRQCVGASSSLSRDPSDSSPSVGARRRKQQTVQSTPVDASPHMQSYTDFDDEQFEVPLDFSPRPYSETVPQSFLPQHSTSSVPMGSKMRRGDHRIPAVPSEIDGITSRHFGRFSHDGSQPHPRNKVPVPGIYPIGADEHIDFVDDEYDDIVLPEMAHCAGPACIMAAIPGEKYCSESCRLKHISSRGSIRPGVTNSRSGMNSLASREVNAIPYLLPYPDHMYCKHHRFQSWHNNASPSYRSSNHPQPFDPFTIDQAYITADNFRQSRGHPMYRCTQGPPIPRIASQRHPNSHPILINSNNRLNSLDDQSHAMICDVNDTTAFIDSMTSIVRRNNNNNNHTFGEDLCIDLPSTHPSSTGTHLSSSPNFSGVNSCYTGSHRGDNIRSVVDFHTVVDGDPSSGLPGDVDDDDGDDDGDGDRDGEDEDDDEAAAAANVDHHQIITDVSGHPVYGYYMIGYSNETNGHSSSRVPLTPTTASVLNDRRMPTGSLRANMHHSRTLNHRMVTQQQHQHQHSNGESIMTTATTTNGGLPSGYTISNRGVVGAGNLNLRHPNMNILPGTIMNPDDNCCLSPSESTQMNDMNAIGSSAVTNSNVVMPNSVPAYIPGPDEFYTINDSDDLEINWPQETVAGVNG</sequence>
<keyword evidence="6" id="KW-0805">Transcription regulation</keyword>
<evidence type="ECO:0000256" key="8">
    <source>
        <dbReference type="ARBA" id="ARBA00023163"/>
    </source>
</evidence>
<dbReference type="SMART" id="SM00249">
    <property type="entry name" value="PHD"/>
    <property type="match status" value="1"/>
</dbReference>
<dbReference type="Gene3D" id="2.60.120.650">
    <property type="entry name" value="Cupin"/>
    <property type="match status" value="1"/>
</dbReference>
<feature type="compositionally biased region" description="Low complexity" evidence="13">
    <location>
        <begin position="258"/>
        <end position="271"/>
    </location>
</feature>
<evidence type="ECO:0000256" key="10">
    <source>
        <dbReference type="ARBA" id="ARBA00023828"/>
    </source>
</evidence>
<dbReference type="PROSITE" id="PS51058">
    <property type="entry name" value="ZF_CXXC"/>
    <property type="match status" value="1"/>
</dbReference>